<dbReference type="Pfam" id="PF12763">
    <property type="entry name" value="EH"/>
    <property type="match status" value="1"/>
</dbReference>
<dbReference type="InterPro" id="IPR000261">
    <property type="entry name" value="EH_dom"/>
</dbReference>
<keyword evidence="2" id="KW-0175">Coiled coil</keyword>
<accession>A0ABQ9EMY7</accession>
<evidence type="ECO:0008006" key="7">
    <source>
        <dbReference type="Google" id="ProtNLM"/>
    </source>
</evidence>
<dbReference type="SUPFAM" id="SSF47473">
    <property type="entry name" value="EF-hand"/>
    <property type="match status" value="1"/>
</dbReference>
<dbReference type="InterPro" id="IPR018247">
    <property type="entry name" value="EF_Hand_1_Ca_BS"/>
</dbReference>
<dbReference type="Proteomes" id="UP001217089">
    <property type="component" value="Unassembled WGS sequence"/>
</dbReference>
<gene>
    <name evidence="5" type="ORF">KUTeg_017153</name>
</gene>
<protein>
    <recommendedName>
        <fullName evidence="7">Epidermal growth factor receptor substrate 15-like 1</fullName>
    </recommendedName>
</protein>
<dbReference type="EMBL" id="JARBDR010000813">
    <property type="protein sequence ID" value="KAJ8306608.1"/>
    <property type="molecule type" value="Genomic_DNA"/>
</dbReference>
<dbReference type="Gene3D" id="1.20.5.170">
    <property type="match status" value="1"/>
</dbReference>
<dbReference type="SMART" id="SM00027">
    <property type="entry name" value="EH"/>
    <property type="match status" value="1"/>
</dbReference>
<dbReference type="SUPFAM" id="SSF57997">
    <property type="entry name" value="Tropomyosin"/>
    <property type="match status" value="1"/>
</dbReference>
<evidence type="ECO:0000313" key="6">
    <source>
        <dbReference type="Proteomes" id="UP001217089"/>
    </source>
</evidence>
<dbReference type="PROSITE" id="PS50222">
    <property type="entry name" value="EF_HAND_2"/>
    <property type="match status" value="1"/>
</dbReference>
<dbReference type="PROSITE" id="PS50031">
    <property type="entry name" value="EH"/>
    <property type="match status" value="1"/>
</dbReference>
<dbReference type="PANTHER" id="PTHR11216">
    <property type="entry name" value="EH DOMAIN"/>
    <property type="match status" value="1"/>
</dbReference>
<proteinExistence type="predicted"/>
<name>A0ABQ9EMY7_TEGGR</name>
<evidence type="ECO:0000259" key="3">
    <source>
        <dbReference type="PROSITE" id="PS50031"/>
    </source>
</evidence>
<evidence type="ECO:0000259" key="4">
    <source>
        <dbReference type="PROSITE" id="PS50222"/>
    </source>
</evidence>
<dbReference type="PROSITE" id="PS00018">
    <property type="entry name" value="EF_HAND_1"/>
    <property type="match status" value="1"/>
</dbReference>
<evidence type="ECO:0000256" key="2">
    <source>
        <dbReference type="SAM" id="Coils"/>
    </source>
</evidence>
<dbReference type="PANTHER" id="PTHR11216:SF176">
    <property type="entry name" value="EPIDERMAL GROWTH FACTOR RECEPTOR PATHWAY SUBSTRATE CLONE 15, ISOFORM A"/>
    <property type="match status" value="1"/>
</dbReference>
<evidence type="ECO:0000256" key="1">
    <source>
        <dbReference type="ARBA" id="ARBA00022837"/>
    </source>
</evidence>
<keyword evidence="6" id="KW-1185">Reference proteome</keyword>
<dbReference type="InterPro" id="IPR011992">
    <property type="entry name" value="EF-hand-dom_pair"/>
</dbReference>
<dbReference type="Gene3D" id="1.10.238.10">
    <property type="entry name" value="EF-hand"/>
    <property type="match status" value="1"/>
</dbReference>
<evidence type="ECO:0000313" key="5">
    <source>
        <dbReference type="EMBL" id="KAJ8306608.1"/>
    </source>
</evidence>
<feature type="coiled-coil region" evidence="2">
    <location>
        <begin position="79"/>
        <end position="162"/>
    </location>
</feature>
<dbReference type="CDD" id="cd00052">
    <property type="entry name" value="EH"/>
    <property type="match status" value="1"/>
</dbReference>
<feature type="domain" description="EF-hand" evidence="4">
    <location>
        <begin position="1"/>
        <end position="28"/>
    </location>
</feature>
<reference evidence="5 6" key="1">
    <citation type="submission" date="2022-12" db="EMBL/GenBank/DDBJ databases">
        <title>Chromosome-level genome of Tegillarca granosa.</title>
        <authorList>
            <person name="Kim J."/>
        </authorList>
    </citation>
    <scope>NUCLEOTIDE SEQUENCE [LARGE SCALE GENOMIC DNA]</scope>
    <source>
        <strain evidence="5">Teg-2019</strain>
        <tissue evidence="5">Adductor muscle</tissue>
    </source>
</reference>
<feature type="domain" description="EH" evidence="3">
    <location>
        <begin position="1"/>
        <end position="65"/>
    </location>
</feature>
<sequence length="183" mass="20740">MFKKADLDMDGFVSGQEIRNIFLQSGLSNAVLAHIWNLCDTKSMGKLNSEQFALAMYLVQQKVKGPYSHVADFSAIKELGSISKDIEDIKRQKLQLEREKAQSEADIKISQGEVQSLQKELESITATLHQLENQKKEAQKRLDALDEKIDDLKQQMNNQAKSVKVCDQDVRFIVSLVYTCTLC</sequence>
<dbReference type="InterPro" id="IPR002048">
    <property type="entry name" value="EF_hand_dom"/>
</dbReference>
<organism evidence="5 6">
    <name type="scientific">Tegillarca granosa</name>
    <name type="common">Malaysian cockle</name>
    <name type="synonym">Anadara granosa</name>
    <dbReference type="NCBI Taxonomy" id="220873"/>
    <lineage>
        <taxon>Eukaryota</taxon>
        <taxon>Metazoa</taxon>
        <taxon>Spiralia</taxon>
        <taxon>Lophotrochozoa</taxon>
        <taxon>Mollusca</taxon>
        <taxon>Bivalvia</taxon>
        <taxon>Autobranchia</taxon>
        <taxon>Pteriomorphia</taxon>
        <taxon>Arcoida</taxon>
        <taxon>Arcoidea</taxon>
        <taxon>Arcidae</taxon>
        <taxon>Tegillarca</taxon>
    </lineage>
</organism>
<keyword evidence="1" id="KW-0106">Calcium</keyword>
<comment type="caution">
    <text evidence="5">The sequence shown here is derived from an EMBL/GenBank/DDBJ whole genome shotgun (WGS) entry which is preliminary data.</text>
</comment>